<evidence type="ECO:0000256" key="3">
    <source>
        <dbReference type="ARBA" id="ARBA00022839"/>
    </source>
</evidence>
<dbReference type="Gene3D" id="3.30.420.10">
    <property type="entry name" value="Ribonuclease H-like superfamily/Ribonuclease H"/>
    <property type="match status" value="1"/>
</dbReference>
<dbReference type="Proteomes" id="UP001183615">
    <property type="component" value="Unassembled WGS sequence"/>
</dbReference>
<protein>
    <submittedName>
        <fullName evidence="5">Exonuclease domain-containing protein</fullName>
    </submittedName>
</protein>
<evidence type="ECO:0000259" key="4">
    <source>
        <dbReference type="SMART" id="SM00479"/>
    </source>
</evidence>
<comment type="caution">
    <text evidence="5">The sequence shown here is derived from an EMBL/GenBank/DDBJ whole genome shotgun (WGS) entry which is preliminary data.</text>
</comment>
<accession>A0ABU2SAQ7</accession>
<reference evidence="6" key="1">
    <citation type="submission" date="2023-07" db="EMBL/GenBank/DDBJ databases">
        <title>30 novel species of actinomycetes from the DSMZ collection.</title>
        <authorList>
            <person name="Nouioui I."/>
        </authorList>
    </citation>
    <scope>NUCLEOTIDE SEQUENCE [LARGE SCALE GENOMIC DNA]</scope>
    <source>
        <strain evidence="6">DSM 41886</strain>
    </source>
</reference>
<dbReference type="PANTHER" id="PTHR30231">
    <property type="entry name" value="DNA POLYMERASE III SUBUNIT EPSILON"/>
    <property type="match status" value="1"/>
</dbReference>
<keyword evidence="6" id="KW-1185">Reference proteome</keyword>
<evidence type="ECO:0000313" key="5">
    <source>
        <dbReference type="EMBL" id="MDT0444929.1"/>
    </source>
</evidence>
<name>A0ABU2SAQ7_9ACTN</name>
<dbReference type="EMBL" id="JAVREV010000011">
    <property type="protein sequence ID" value="MDT0444929.1"/>
    <property type="molecule type" value="Genomic_DNA"/>
</dbReference>
<keyword evidence="3 5" id="KW-0269">Exonuclease</keyword>
<dbReference type="SUPFAM" id="SSF53098">
    <property type="entry name" value="Ribonuclease H-like"/>
    <property type="match status" value="1"/>
</dbReference>
<keyword evidence="2" id="KW-0378">Hydrolase</keyword>
<dbReference type="Pfam" id="PF00929">
    <property type="entry name" value="RNase_T"/>
    <property type="match status" value="1"/>
</dbReference>
<dbReference type="InterPro" id="IPR013520">
    <property type="entry name" value="Ribonucl_H"/>
</dbReference>
<organism evidence="5 6">
    <name type="scientific">Streptomyces johnsoniae</name>
    <dbReference type="NCBI Taxonomy" id="3075532"/>
    <lineage>
        <taxon>Bacteria</taxon>
        <taxon>Bacillati</taxon>
        <taxon>Actinomycetota</taxon>
        <taxon>Actinomycetes</taxon>
        <taxon>Kitasatosporales</taxon>
        <taxon>Streptomycetaceae</taxon>
        <taxon>Streptomyces</taxon>
    </lineage>
</organism>
<dbReference type="PANTHER" id="PTHR30231:SF4">
    <property type="entry name" value="PROTEIN NEN2"/>
    <property type="match status" value="1"/>
</dbReference>
<keyword evidence="1" id="KW-0540">Nuclease</keyword>
<dbReference type="CDD" id="cd06127">
    <property type="entry name" value="DEDDh"/>
    <property type="match status" value="1"/>
</dbReference>
<evidence type="ECO:0000313" key="6">
    <source>
        <dbReference type="Proteomes" id="UP001183615"/>
    </source>
</evidence>
<dbReference type="RefSeq" id="WP_311619161.1">
    <property type="nucleotide sequence ID" value="NZ_JAVREV010000011.1"/>
</dbReference>
<sequence>MTGDIPPGLLRERFVVLDCETTGFSPERGDRMVSLALVTVEQGRVTDRWSSLAAPGRDTGPVHVHGITNAEAAAAPRFAELVPHILPRLENAVLVAHNVGFDLRFLATELERAGSERLPATALDTLRLARRFLPELDNHRLTTCVAALGVPHRAHRADSDAEVTAALLIELLRRAAADGHTDLSRLSAPAAEVLRAERRKRVRCDAATAGIGAAHRAAHLLVDAWEGGAAGWHRALTCLGTEGCPEVGRLWGWFGGMLCEETSVFGPPRPGLARSALLAGLRLQLADEGANREDVTHIVTHLAALDRGTATPVHLLGLFPEQAAAIAALPDCRGCWSCDAVGLCDTGSPGRALVSHYGPGTAHADDLAARLPLLADAGDLAALGRGARYAGQAWERAERADEAVRLWQWAVDGGARDAVVFNRLSMHHERHRGDHATALALCEQALAVRSGPGARTAWEAIARRAERCRRRLAEAMAT</sequence>
<dbReference type="GO" id="GO:0004527">
    <property type="term" value="F:exonuclease activity"/>
    <property type="evidence" value="ECO:0007669"/>
    <property type="project" value="UniProtKB-KW"/>
</dbReference>
<dbReference type="SMART" id="SM00479">
    <property type="entry name" value="EXOIII"/>
    <property type="match status" value="1"/>
</dbReference>
<dbReference type="InterPro" id="IPR012337">
    <property type="entry name" value="RNaseH-like_sf"/>
</dbReference>
<feature type="domain" description="Exonuclease" evidence="4">
    <location>
        <begin position="13"/>
        <end position="177"/>
    </location>
</feature>
<evidence type="ECO:0000256" key="1">
    <source>
        <dbReference type="ARBA" id="ARBA00022722"/>
    </source>
</evidence>
<gene>
    <name evidence="5" type="ORF">RM779_20325</name>
</gene>
<evidence type="ECO:0000256" key="2">
    <source>
        <dbReference type="ARBA" id="ARBA00022801"/>
    </source>
</evidence>
<proteinExistence type="predicted"/>
<dbReference type="InterPro" id="IPR036397">
    <property type="entry name" value="RNaseH_sf"/>
</dbReference>